<dbReference type="GO" id="GO:0016020">
    <property type="term" value="C:membrane"/>
    <property type="evidence" value="ECO:0007669"/>
    <property type="project" value="InterPro"/>
</dbReference>
<evidence type="ECO:0000256" key="3">
    <source>
        <dbReference type="ARBA" id="ARBA00022692"/>
    </source>
</evidence>
<name>A0A7J7NKE6_9MAGN</name>
<evidence type="ECO:0000256" key="2">
    <source>
        <dbReference type="ARBA" id="ARBA00022448"/>
    </source>
</evidence>
<dbReference type="EMBL" id="JACGCM010000724">
    <property type="protein sequence ID" value="KAF6167454.1"/>
    <property type="molecule type" value="Genomic_DNA"/>
</dbReference>
<dbReference type="PANTHER" id="PTHR45136">
    <property type="entry name" value="ABC TRANSPORTER DOMAIN-CONTAINING PROTEIN"/>
    <property type="match status" value="1"/>
</dbReference>
<proteinExistence type="inferred from homology"/>
<evidence type="ECO:0000313" key="9">
    <source>
        <dbReference type="Proteomes" id="UP000541444"/>
    </source>
</evidence>
<dbReference type="SUPFAM" id="SSF52540">
    <property type="entry name" value="P-loop containing nucleoside triphosphate hydrolases"/>
    <property type="match status" value="1"/>
</dbReference>
<reference evidence="8 9" key="1">
    <citation type="journal article" date="2020" name="IScience">
        <title>Genome Sequencing of the Endangered Kingdonia uniflora (Circaeasteraceae, Ranunculales) Reveals Potential Mechanisms of Evolutionary Specialization.</title>
        <authorList>
            <person name="Sun Y."/>
            <person name="Deng T."/>
            <person name="Zhang A."/>
            <person name="Moore M.J."/>
            <person name="Landis J.B."/>
            <person name="Lin N."/>
            <person name="Zhang H."/>
            <person name="Zhang X."/>
            <person name="Huang J."/>
            <person name="Zhang X."/>
            <person name="Sun H."/>
            <person name="Wang H."/>
        </authorList>
    </citation>
    <scope>NUCLEOTIDE SEQUENCE [LARGE SCALE GENOMIC DNA]</scope>
    <source>
        <strain evidence="8">TB1705</strain>
        <tissue evidence="8">Leaf</tissue>
    </source>
</reference>
<evidence type="ECO:0008006" key="10">
    <source>
        <dbReference type="Google" id="ProtNLM"/>
    </source>
</evidence>
<dbReference type="PANTHER" id="PTHR45136:SF2">
    <property type="entry name" value="ABC TRANSPORTER DOMAIN-CONTAINING PROTEIN"/>
    <property type="match status" value="1"/>
</dbReference>
<evidence type="ECO:0000256" key="1">
    <source>
        <dbReference type="ARBA" id="ARBA00007577"/>
    </source>
</evidence>
<sequence length="188" mass="20527">MLMKVLQAQSNSSKLATEAIINHRNIAVFSVGEKIMGLFEVTLKEPKKESQKQSWYAGRVIVVAGTMTSDLSKGTDAIKSVFSILVRNNKMDSDDLNGLKPEKINGEIELKEVNFCYPSKFKQMIFVGLSPKVQPMTNVALVGQSGSGKPTIIGLISRFCDPLSSKVIFALVSQEPMLFAGAILENIS</sequence>
<keyword evidence="9" id="KW-1185">Reference proteome</keyword>
<dbReference type="AlphaFoldDB" id="A0A7J7NKE6"/>
<evidence type="ECO:0000256" key="7">
    <source>
        <dbReference type="ARBA" id="ARBA00023180"/>
    </source>
</evidence>
<gene>
    <name evidence="8" type="ORF">GIB67_031655</name>
</gene>
<dbReference type="Proteomes" id="UP000541444">
    <property type="component" value="Unassembled WGS sequence"/>
</dbReference>
<accession>A0A7J7NKE6</accession>
<keyword evidence="4" id="KW-0677">Repeat</keyword>
<comment type="similarity">
    <text evidence="1">Belongs to the ABC transporter superfamily. ABCB family. Multidrug resistance exporter (TC 3.A.1.201) subfamily.</text>
</comment>
<comment type="caution">
    <text evidence="8">The sequence shown here is derived from an EMBL/GenBank/DDBJ whole genome shotgun (WGS) entry which is preliminary data.</text>
</comment>
<dbReference type="Gene3D" id="1.20.1560.10">
    <property type="entry name" value="ABC transporter type 1, transmembrane domain"/>
    <property type="match status" value="1"/>
</dbReference>
<keyword evidence="7" id="KW-0325">Glycoprotein</keyword>
<evidence type="ECO:0000256" key="6">
    <source>
        <dbReference type="ARBA" id="ARBA00023136"/>
    </source>
</evidence>
<keyword evidence="3" id="KW-0812">Transmembrane</keyword>
<keyword evidence="2" id="KW-0813">Transport</keyword>
<evidence type="ECO:0000313" key="8">
    <source>
        <dbReference type="EMBL" id="KAF6167454.1"/>
    </source>
</evidence>
<dbReference type="Gene3D" id="3.40.50.300">
    <property type="entry name" value="P-loop containing nucleotide triphosphate hydrolases"/>
    <property type="match status" value="1"/>
</dbReference>
<keyword evidence="6" id="KW-0472">Membrane</keyword>
<protein>
    <recommendedName>
        <fullName evidence="10">ABC transporter domain-containing protein</fullName>
    </recommendedName>
</protein>
<evidence type="ECO:0000256" key="5">
    <source>
        <dbReference type="ARBA" id="ARBA00022989"/>
    </source>
</evidence>
<keyword evidence="5" id="KW-1133">Transmembrane helix</keyword>
<organism evidence="8 9">
    <name type="scientific">Kingdonia uniflora</name>
    <dbReference type="NCBI Taxonomy" id="39325"/>
    <lineage>
        <taxon>Eukaryota</taxon>
        <taxon>Viridiplantae</taxon>
        <taxon>Streptophyta</taxon>
        <taxon>Embryophyta</taxon>
        <taxon>Tracheophyta</taxon>
        <taxon>Spermatophyta</taxon>
        <taxon>Magnoliopsida</taxon>
        <taxon>Ranunculales</taxon>
        <taxon>Circaeasteraceae</taxon>
        <taxon>Kingdonia</taxon>
    </lineage>
</organism>
<dbReference type="OrthoDB" id="6500128at2759"/>
<evidence type="ECO:0000256" key="4">
    <source>
        <dbReference type="ARBA" id="ARBA00022737"/>
    </source>
</evidence>
<dbReference type="GO" id="GO:0005524">
    <property type="term" value="F:ATP binding"/>
    <property type="evidence" value="ECO:0007669"/>
    <property type="project" value="InterPro"/>
</dbReference>
<dbReference type="InterPro" id="IPR036640">
    <property type="entry name" value="ABC1_TM_sf"/>
</dbReference>
<dbReference type="InterPro" id="IPR027417">
    <property type="entry name" value="P-loop_NTPase"/>
</dbReference>